<dbReference type="Gene3D" id="3.40.50.10900">
    <property type="entry name" value="PAC-like subunit"/>
    <property type="match status" value="1"/>
</dbReference>
<protein>
    <submittedName>
        <fullName evidence="1">PAC2 family protein</fullName>
    </submittedName>
</protein>
<gene>
    <name evidence="1" type="ORF">EDL96_04050</name>
</gene>
<sequence length="304" mass="33415">MVDPSELYMANASLLDDARLHGAPLLISLTGYAEGGQISDQVRETLLESLPHEVLARFDPDQLQDYRARRPHVRFVEDHFERAENADLALYGLTDSLGRPFSLLTGPEPDLQWNRFVEAVIQLAQRLDTSIVMNVTGVPMPVPHTRPFLVSVHGNRTDLVEQNHNQRPVAEMSSSVAQQLEIRFGEVGMDTIGFTVHVPQYLADARLPQITVAAFEHAAAATGLTLPTDALRDSGAEVLHRVDEQVAAAPEVQAVIESMENRYDELTAQAPQRSLLAGDESELPDADEIGAAVEAFLANQPDEE</sequence>
<accession>A0A3N4A5H3</accession>
<dbReference type="InterPro" id="IPR019151">
    <property type="entry name" value="Proteasome_assmbl_chaperone_2"/>
</dbReference>
<organism evidence="1 2">
    <name type="scientific">Kocuria soli</name>
    <dbReference type="NCBI Taxonomy" id="2485125"/>
    <lineage>
        <taxon>Bacteria</taxon>
        <taxon>Bacillati</taxon>
        <taxon>Actinomycetota</taxon>
        <taxon>Actinomycetes</taxon>
        <taxon>Micrococcales</taxon>
        <taxon>Micrococcaceae</taxon>
        <taxon>Kocuria</taxon>
    </lineage>
</organism>
<dbReference type="AlphaFoldDB" id="A0A3N4A5H3"/>
<dbReference type="Proteomes" id="UP000270616">
    <property type="component" value="Unassembled WGS sequence"/>
</dbReference>
<dbReference type="InterPro" id="IPR038389">
    <property type="entry name" value="PSMG2_sf"/>
</dbReference>
<dbReference type="InterPro" id="IPR008492">
    <property type="entry name" value="Rv2714-like"/>
</dbReference>
<dbReference type="Pfam" id="PF09754">
    <property type="entry name" value="PAC2"/>
    <property type="match status" value="1"/>
</dbReference>
<dbReference type="SUPFAM" id="SSF159659">
    <property type="entry name" value="Cgl1923-like"/>
    <property type="match status" value="1"/>
</dbReference>
<dbReference type="Gene3D" id="1.10.287.100">
    <property type="match status" value="1"/>
</dbReference>
<evidence type="ECO:0000313" key="2">
    <source>
        <dbReference type="Proteomes" id="UP000270616"/>
    </source>
</evidence>
<dbReference type="PIRSF" id="PIRSF028754">
    <property type="entry name" value="UCP028754"/>
    <property type="match status" value="1"/>
</dbReference>
<dbReference type="OrthoDB" id="3733464at2"/>
<dbReference type="RefSeq" id="WP_123824546.1">
    <property type="nucleotide sequence ID" value="NZ_RKMF01000004.1"/>
</dbReference>
<reference evidence="1 2" key="1">
    <citation type="submission" date="2018-10" db="EMBL/GenBank/DDBJ databases">
        <title>Kocuria sp. M5W7-7, whole genome shotgun sequence.</title>
        <authorList>
            <person name="Tuo L."/>
        </authorList>
    </citation>
    <scope>NUCLEOTIDE SEQUENCE [LARGE SCALE GENOMIC DNA]</scope>
    <source>
        <strain evidence="1 2">M5W7-7</strain>
    </source>
</reference>
<name>A0A3N4A5H3_9MICC</name>
<comment type="caution">
    <text evidence="1">The sequence shown here is derived from an EMBL/GenBank/DDBJ whole genome shotgun (WGS) entry which is preliminary data.</text>
</comment>
<evidence type="ECO:0000313" key="1">
    <source>
        <dbReference type="EMBL" id="ROZ63964.1"/>
    </source>
</evidence>
<proteinExistence type="predicted"/>
<dbReference type="EMBL" id="RKMF01000004">
    <property type="protein sequence ID" value="ROZ63964.1"/>
    <property type="molecule type" value="Genomic_DNA"/>
</dbReference>
<keyword evidence="2" id="KW-1185">Reference proteome</keyword>